<name>D6A8G0_STRV1</name>
<sequence length="186" mass="21027">MNGAIQEGSDAVITPAAVRSSHLDHAPGRSLWRGIYRSPGRDPRGILPLVATETEVGELLHQRGWRTAFTVAERVNAWAAVVGVIERGYGDDIYEYTNDLYCRNWLHEAWILLDDYIVRLWTPQIKALDDRYKAATVDDEGQALEQFHRLPGPDLWWWRRHPRILTGDLGRSLRSVGAISTGPDTA</sequence>
<accession>D6A8G0</accession>
<dbReference type="Proteomes" id="UP000003824">
    <property type="component" value="Unassembled WGS sequence"/>
</dbReference>
<proteinExistence type="predicted"/>
<dbReference type="eggNOG" id="ENOG503035P">
    <property type="taxonomic scope" value="Bacteria"/>
</dbReference>
<protein>
    <submittedName>
        <fullName evidence="1">Predicted protein</fullName>
    </submittedName>
</protein>
<dbReference type="AlphaFoldDB" id="D6A8G0"/>
<evidence type="ECO:0000313" key="2">
    <source>
        <dbReference type="Proteomes" id="UP000003824"/>
    </source>
</evidence>
<gene>
    <name evidence="1" type="ORF">SSFG_07179</name>
</gene>
<evidence type="ECO:0000313" key="1">
    <source>
        <dbReference type="EMBL" id="EFE71943.2"/>
    </source>
</evidence>
<reference evidence="2" key="1">
    <citation type="submission" date="2008-12" db="EMBL/GenBank/DDBJ databases">
        <title>Annotation of Streptomyces ghanaensis ATCC 14672.</title>
        <authorList>
            <consortium name="The Broad Institute Genome Sequencing Platform"/>
            <consortium name="Broad Institute Microbial Sequencing Center"/>
            <person name="Fischbach M."/>
            <person name="Ward D."/>
            <person name="Young S."/>
            <person name="Kodira C.D."/>
            <person name="Zeng Q."/>
            <person name="Koehrsen M."/>
            <person name="Godfrey P."/>
            <person name="Alvarado L."/>
            <person name="Berlin A.M."/>
            <person name="Borenstein D."/>
            <person name="Chen Z."/>
            <person name="Engels R."/>
            <person name="Freedman E."/>
            <person name="Gellesch M."/>
            <person name="Goldberg J."/>
            <person name="Griggs A."/>
            <person name="Gujja S."/>
            <person name="Heiman D.I."/>
            <person name="Hepburn T.A."/>
            <person name="Howarth C."/>
            <person name="Jen D."/>
            <person name="Larson L."/>
            <person name="Lewis B."/>
            <person name="Mehta T."/>
            <person name="Park D."/>
            <person name="Pearson M."/>
            <person name="Roberts A."/>
            <person name="Saif S."/>
            <person name="Shea T.D."/>
            <person name="Shenoy N."/>
            <person name="Sisk P."/>
            <person name="Stolte C."/>
            <person name="Sykes S.N."/>
            <person name="Walk T."/>
            <person name="White J."/>
            <person name="Yandava C."/>
            <person name="Straight P."/>
            <person name="Clardy J."/>
            <person name="Hung D."/>
            <person name="Kolter R."/>
            <person name="Mekalanos J."/>
            <person name="Walker S."/>
            <person name="Walsh C.T."/>
            <person name="Wieland B.L.C."/>
            <person name="Ilzarbe M."/>
            <person name="Galagan J."/>
            <person name="Nusbaum C."/>
            <person name="Birren B."/>
        </authorList>
    </citation>
    <scope>NUCLEOTIDE SEQUENCE [LARGE SCALE GENOMIC DNA]</scope>
    <source>
        <strain evidence="2">ATCC 14672 / DSM 40746 / JCM 4963 / KCTC 9882 / NRRL B-12104 / FH 1290</strain>
    </source>
</reference>
<organism evidence="1 2">
    <name type="scientific">Streptomyces viridosporus (strain ATCC 14672 / DSM 40746 / JCM 4963 / KCTC 9882 / NRRL B-12104 / FH 1290)</name>
    <name type="common">Streptomyces ghanaensis</name>
    <dbReference type="NCBI Taxonomy" id="566461"/>
    <lineage>
        <taxon>Bacteria</taxon>
        <taxon>Bacillati</taxon>
        <taxon>Actinomycetota</taxon>
        <taxon>Actinomycetes</taxon>
        <taxon>Kitasatosporales</taxon>
        <taxon>Streptomycetaceae</taxon>
        <taxon>Streptomyces</taxon>
    </lineage>
</organism>
<dbReference type="EMBL" id="DS999641">
    <property type="protein sequence ID" value="EFE71943.2"/>
    <property type="molecule type" value="Genomic_DNA"/>
</dbReference>